<dbReference type="PROSITE" id="PS00616">
    <property type="entry name" value="HIS_ACID_PHOSPHAT_1"/>
    <property type="match status" value="1"/>
</dbReference>
<protein>
    <recommendedName>
        <fullName evidence="3">acid phosphatase</fullName>
        <ecNumber evidence="3">3.1.3.2</ecNumber>
    </recommendedName>
</protein>
<proteinExistence type="inferred from homology"/>
<gene>
    <name evidence="11" type="primary">LOC131801115</name>
</gene>
<dbReference type="PANTHER" id="PTHR11567:SF211">
    <property type="entry name" value="PROSTATIC ACID PHOSPHATASE"/>
    <property type="match status" value="1"/>
</dbReference>
<name>A0ABM3UNU8_MUSDO</name>
<dbReference type="InterPro" id="IPR000560">
    <property type="entry name" value="His_Pase_clade-2"/>
</dbReference>
<evidence type="ECO:0000313" key="10">
    <source>
        <dbReference type="Proteomes" id="UP001652621"/>
    </source>
</evidence>
<keyword evidence="6" id="KW-1015">Disulfide bond</keyword>
<keyword evidence="9" id="KW-1133">Transmembrane helix</keyword>
<organism evidence="10 11">
    <name type="scientific">Musca domestica</name>
    <name type="common">House fly</name>
    <dbReference type="NCBI Taxonomy" id="7370"/>
    <lineage>
        <taxon>Eukaryota</taxon>
        <taxon>Metazoa</taxon>
        <taxon>Ecdysozoa</taxon>
        <taxon>Arthropoda</taxon>
        <taxon>Hexapoda</taxon>
        <taxon>Insecta</taxon>
        <taxon>Pterygota</taxon>
        <taxon>Neoptera</taxon>
        <taxon>Endopterygota</taxon>
        <taxon>Diptera</taxon>
        <taxon>Brachycera</taxon>
        <taxon>Muscomorpha</taxon>
        <taxon>Muscoidea</taxon>
        <taxon>Muscidae</taxon>
        <taxon>Musca</taxon>
    </lineage>
</organism>
<dbReference type="SUPFAM" id="SSF53254">
    <property type="entry name" value="Phosphoglycerate mutase-like"/>
    <property type="match status" value="1"/>
</dbReference>
<dbReference type="InterPro" id="IPR033379">
    <property type="entry name" value="Acid_Pase_AS"/>
</dbReference>
<feature type="compositionally biased region" description="Basic and acidic residues" evidence="8">
    <location>
        <begin position="515"/>
        <end position="528"/>
    </location>
</feature>
<dbReference type="RefSeq" id="XP_058975206.1">
    <property type="nucleotide sequence ID" value="XM_059119223.1"/>
</dbReference>
<keyword evidence="7" id="KW-0325">Glycoprotein</keyword>
<keyword evidence="9" id="KW-0472">Membrane</keyword>
<dbReference type="InterPro" id="IPR050645">
    <property type="entry name" value="Histidine_acid_phosphatase"/>
</dbReference>
<evidence type="ECO:0000256" key="8">
    <source>
        <dbReference type="SAM" id="MobiDB-lite"/>
    </source>
</evidence>
<comment type="similarity">
    <text evidence="2">Belongs to the histidine acid phosphatase family.</text>
</comment>
<evidence type="ECO:0000256" key="7">
    <source>
        <dbReference type="ARBA" id="ARBA00023180"/>
    </source>
</evidence>
<dbReference type="InterPro" id="IPR029033">
    <property type="entry name" value="His_PPase_superfam"/>
</dbReference>
<dbReference type="Pfam" id="PF00328">
    <property type="entry name" value="His_Phos_2"/>
    <property type="match status" value="1"/>
</dbReference>
<dbReference type="GeneID" id="131801115"/>
<evidence type="ECO:0000256" key="2">
    <source>
        <dbReference type="ARBA" id="ARBA00005375"/>
    </source>
</evidence>
<evidence type="ECO:0000256" key="9">
    <source>
        <dbReference type="SAM" id="Phobius"/>
    </source>
</evidence>
<keyword evidence="9" id="KW-0812">Transmembrane</keyword>
<keyword evidence="4" id="KW-0732">Signal</keyword>
<sequence>MQNHKMSLITRKQTPSKCHHSSSPRCCWYLQQRPSQIAYSCLLLFLVIFNTIEVSSSSSFSDINNMPTSTAMGEQQQQEESDMFSTDVEFSHKEATAGTTNLKGKLVFAHVIYRHGDRTPIEPYPTDPWRKPEFWPTGWGQLTNTGKQQQYHLGQWLRKRYSSLLSKTYNKDEIYIRSTDVDRTLMSALSNLAGLYEPVAKDVWNPDIHWQPIPVHTSPEKLDSVLAGKAGCPAYEYAYSALLDSPEFQKLNDQYAYLYNYLTKYTGRTVDTLEGIQRINNTLFIEELYNKSLPEWTKKIYPSADMTAVAAFTFSISTYTRQLARLKSGPLIKEMLQRFVDKSKGKLNPDRSVWIYSAHDTTVANVLNTLKLFDVHSPPYTACILLEMRLNDKNEPFISIFYKNSTAEPQPMLIPDCGIECPLNKLFNIYSDILPQDWDSECKLSTLMMTYEEANIGTAMGILVAIITIMLFLSYVVMVYYRRRSYKNYFSYTQVPPKNGSDKSPTKTQLIPKRRSSEGDGPHLRKKK</sequence>
<evidence type="ECO:0000256" key="6">
    <source>
        <dbReference type="ARBA" id="ARBA00023157"/>
    </source>
</evidence>
<evidence type="ECO:0000256" key="5">
    <source>
        <dbReference type="ARBA" id="ARBA00022801"/>
    </source>
</evidence>
<accession>A0ABM3UNU8</accession>
<feature type="transmembrane region" description="Helical" evidence="9">
    <location>
        <begin position="459"/>
        <end position="481"/>
    </location>
</feature>
<comment type="catalytic activity">
    <reaction evidence="1">
        <text>a phosphate monoester + H2O = an alcohol + phosphate</text>
        <dbReference type="Rhea" id="RHEA:15017"/>
        <dbReference type="ChEBI" id="CHEBI:15377"/>
        <dbReference type="ChEBI" id="CHEBI:30879"/>
        <dbReference type="ChEBI" id="CHEBI:43474"/>
        <dbReference type="ChEBI" id="CHEBI:67140"/>
        <dbReference type="EC" id="3.1.3.2"/>
    </reaction>
</comment>
<feature type="region of interest" description="Disordered" evidence="8">
    <location>
        <begin position="496"/>
        <end position="528"/>
    </location>
</feature>
<feature type="compositionally biased region" description="Polar residues" evidence="8">
    <location>
        <begin position="1"/>
        <end position="16"/>
    </location>
</feature>
<evidence type="ECO:0000313" key="11">
    <source>
        <dbReference type="RefSeq" id="XP_058975206.1"/>
    </source>
</evidence>
<dbReference type="PANTHER" id="PTHR11567">
    <property type="entry name" value="ACID PHOSPHATASE-RELATED"/>
    <property type="match status" value="1"/>
</dbReference>
<dbReference type="CDD" id="cd07061">
    <property type="entry name" value="HP_HAP_like"/>
    <property type="match status" value="1"/>
</dbReference>
<reference evidence="11" key="1">
    <citation type="submission" date="2025-08" db="UniProtKB">
        <authorList>
            <consortium name="RefSeq"/>
        </authorList>
    </citation>
    <scope>IDENTIFICATION</scope>
    <source>
        <strain evidence="11">Aabys</strain>
        <tissue evidence="11">Whole body</tissue>
    </source>
</reference>
<keyword evidence="10" id="KW-1185">Reference proteome</keyword>
<dbReference type="Proteomes" id="UP001652621">
    <property type="component" value="Unplaced"/>
</dbReference>
<dbReference type="Gene3D" id="3.40.50.1240">
    <property type="entry name" value="Phosphoglycerate mutase-like"/>
    <property type="match status" value="1"/>
</dbReference>
<evidence type="ECO:0000256" key="3">
    <source>
        <dbReference type="ARBA" id="ARBA00012646"/>
    </source>
</evidence>
<dbReference type="PROSITE" id="PS00778">
    <property type="entry name" value="HIS_ACID_PHOSPHAT_2"/>
    <property type="match status" value="1"/>
</dbReference>
<dbReference type="EC" id="3.1.3.2" evidence="3"/>
<evidence type="ECO:0000256" key="4">
    <source>
        <dbReference type="ARBA" id="ARBA00022729"/>
    </source>
</evidence>
<feature type="region of interest" description="Disordered" evidence="8">
    <location>
        <begin position="1"/>
        <end position="20"/>
    </location>
</feature>
<evidence type="ECO:0000256" key="1">
    <source>
        <dbReference type="ARBA" id="ARBA00000032"/>
    </source>
</evidence>
<keyword evidence="5" id="KW-0378">Hydrolase</keyword>